<protein>
    <submittedName>
        <fullName evidence="4">Uncharacterized protein</fullName>
    </submittedName>
</protein>
<organism evidence="4 5">
    <name type="scientific">Paspalum notatum var. saurae</name>
    <dbReference type="NCBI Taxonomy" id="547442"/>
    <lineage>
        <taxon>Eukaryota</taxon>
        <taxon>Viridiplantae</taxon>
        <taxon>Streptophyta</taxon>
        <taxon>Embryophyta</taxon>
        <taxon>Tracheophyta</taxon>
        <taxon>Spermatophyta</taxon>
        <taxon>Magnoliopsida</taxon>
        <taxon>Liliopsida</taxon>
        <taxon>Poales</taxon>
        <taxon>Poaceae</taxon>
        <taxon>PACMAD clade</taxon>
        <taxon>Panicoideae</taxon>
        <taxon>Andropogonodae</taxon>
        <taxon>Paspaleae</taxon>
        <taxon>Paspalinae</taxon>
        <taxon>Paspalum</taxon>
    </lineage>
</organism>
<dbReference type="AlphaFoldDB" id="A0AAQ3XJ10"/>
<keyword evidence="2" id="KW-0804">Transcription</keyword>
<gene>
    <name evidence="4" type="ORF">U9M48_043912</name>
</gene>
<evidence type="ECO:0000256" key="1">
    <source>
        <dbReference type="ARBA" id="ARBA00007692"/>
    </source>
</evidence>
<dbReference type="EMBL" id="CP144754">
    <property type="protein sequence ID" value="WVZ98472.1"/>
    <property type="molecule type" value="Genomic_DNA"/>
</dbReference>
<reference evidence="4 5" key="1">
    <citation type="submission" date="2024-02" db="EMBL/GenBank/DDBJ databases">
        <title>High-quality chromosome-scale genome assembly of Pensacola bahiagrass (Paspalum notatum Flugge var. saurae).</title>
        <authorList>
            <person name="Vega J.M."/>
            <person name="Podio M."/>
            <person name="Orjuela J."/>
            <person name="Siena L.A."/>
            <person name="Pessino S.C."/>
            <person name="Combes M.C."/>
            <person name="Mariac C."/>
            <person name="Albertini E."/>
            <person name="Pupilli F."/>
            <person name="Ortiz J.P.A."/>
            <person name="Leblanc O."/>
        </authorList>
    </citation>
    <scope>NUCLEOTIDE SEQUENCE [LARGE SCALE GENOMIC DNA]</scope>
    <source>
        <strain evidence="4">R1</strain>
        <tissue evidence="4">Leaf</tissue>
    </source>
</reference>
<dbReference type="PANTHER" id="PTHR13068">
    <property type="entry name" value="CGI-12 PROTEIN-RELATED"/>
    <property type="match status" value="1"/>
</dbReference>
<dbReference type="InterPro" id="IPR003690">
    <property type="entry name" value="MTERF"/>
</dbReference>
<keyword evidence="2" id="KW-0805">Transcription regulation</keyword>
<keyword evidence="2" id="KW-0806">Transcription termination</keyword>
<accession>A0AAQ3XJ10</accession>
<evidence type="ECO:0000313" key="4">
    <source>
        <dbReference type="EMBL" id="WVZ98472.1"/>
    </source>
</evidence>
<dbReference type="Gene3D" id="1.25.70.10">
    <property type="entry name" value="Transcription termination factor 3, mitochondrial"/>
    <property type="match status" value="2"/>
</dbReference>
<evidence type="ECO:0000256" key="2">
    <source>
        <dbReference type="ARBA" id="ARBA00022472"/>
    </source>
</evidence>
<dbReference type="Pfam" id="PF02536">
    <property type="entry name" value="mTERF"/>
    <property type="match status" value="1"/>
</dbReference>
<dbReference type="GO" id="GO:0006353">
    <property type="term" value="P:DNA-templated transcription termination"/>
    <property type="evidence" value="ECO:0007669"/>
    <property type="project" value="UniProtKB-KW"/>
</dbReference>
<keyword evidence="3" id="KW-0809">Transit peptide</keyword>
<dbReference type="PANTHER" id="PTHR13068:SF237">
    <property type="entry name" value="OS05G0403400 PROTEIN"/>
    <property type="match status" value="1"/>
</dbReference>
<evidence type="ECO:0000313" key="5">
    <source>
        <dbReference type="Proteomes" id="UP001341281"/>
    </source>
</evidence>
<evidence type="ECO:0000256" key="3">
    <source>
        <dbReference type="ARBA" id="ARBA00022946"/>
    </source>
</evidence>
<name>A0AAQ3XJ10_PASNO</name>
<dbReference type="SMART" id="SM00733">
    <property type="entry name" value="Mterf"/>
    <property type="match status" value="6"/>
</dbReference>
<dbReference type="InterPro" id="IPR038538">
    <property type="entry name" value="MTERF_sf"/>
</dbReference>
<comment type="similarity">
    <text evidence="1">Belongs to the mTERF family.</text>
</comment>
<proteinExistence type="inferred from homology"/>
<sequence>MFTTTGARRLLVIRRTGAAAAAGGTNPLQPKPRPHAAHVPYHCCSSTPLASPADPDAASYLVASCGLSPAAAAALAQRGIRIASTDKADAVLNLLRRHGFSNAHIAKLLRVVPRLLMLDADKIIRPKLQFFDTLGVGAPALVQTNILVRSLDKCIVPRVESLRGIVGTGARLRAAISRKPRAFGWTDFEKRLRFAVEYLRRHGLSEEAISKLLSLDMGVLSMAPHRIAGIFEDIEALGLPITDSQLVRCFALMCSLKRDTIWRRLALYQSFGLSQSQVAKAFMIQPMIVGLTDGMIQSKLRFFQDELKIPLSQVIAMPKILGMSLEKNILPRCAVLNVLMREEKIQRDTNLLRPLGLSANRFSEIYIKKYGKDVPDVVRAYAGDIEFKGIMGQDSGC</sequence>
<dbReference type="GO" id="GO:0003676">
    <property type="term" value="F:nucleic acid binding"/>
    <property type="evidence" value="ECO:0007669"/>
    <property type="project" value="InterPro"/>
</dbReference>
<dbReference type="Proteomes" id="UP001341281">
    <property type="component" value="Chromosome 10"/>
</dbReference>
<keyword evidence="5" id="KW-1185">Reference proteome</keyword>
<dbReference type="FunFam" id="1.25.70.10:FF:000001">
    <property type="entry name" value="Mitochondrial transcription termination factor-like"/>
    <property type="match status" value="1"/>
</dbReference>